<dbReference type="GO" id="GO:0008270">
    <property type="term" value="F:zinc ion binding"/>
    <property type="evidence" value="ECO:0007669"/>
    <property type="project" value="UniProtKB-KW"/>
</dbReference>
<comment type="caution">
    <text evidence="6">The sequence shown here is derived from an EMBL/GenBank/DDBJ whole genome shotgun (WGS) entry which is preliminary data.</text>
</comment>
<keyword evidence="3" id="KW-0862">Zinc</keyword>
<feature type="compositionally biased region" description="Pro residues" evidence="4">
    <location>
        <begin position="511"/>
        <end position="521"/>
    </location>
</feature>
<feature type="region of interest" description="Disordered" evidence="4">
    <location>
        <begin position="425"/>
        <end position="531"/>
    </location>
</feature>
<feature type="region of interest" description="Disordered" evidence="4">
    <location>
        <begin position="1"/>
        <end position="23"/>
    </location>
</feature>
<gene>
    <name evidence="6" type="ORF">FB45DRAFT_888155</name>
</gene>
<reference evidence="6" key="1">
    <citation type="submission" date="2023-03" db="EMBL/GenBank/DDBJ databases">
        <title>Massive genome expansion in bonnet fungi (Mycena s.s.) driven by repeated elements and novel gene families across ecological guilds.</title>
        <authorList>
            <consortium name="Lawrence Berkeley National Laboratory"/>
            <person name="Harder C.B."/>
            <person name="Miyauchi S."/>
            <person name="Viragh M."/>
            <person name="Kuo A."/>
            <person name="Thoen E."/>
            <person name="Andreopoulos B."/>
            <person name="Lu D."/>
            <person name="Skrede I."/>
            <person name="Drula E."/>
            <person name="Henrissat B."/>
            <person name="Morin E."/>
            <person name="Kohler A."/>
            <person name="Barry K."/>
            <person name="LaButti K."/>
            <person name="Morin E."/>
            <person name="Salamov A."/>
            <person name="Lipzen A."/>
            <person name="Mereny Z."/>
            <person name="Hegedus B."/>
            <person name="Baldrian P."/>
            <person name="Stursova M."/>
            <person name="Weitz H."/>
            <person name="Taylor A."/>
            <person name="Grigoriev I.V."/>
            <person name="Nagy L.G."/>
            <person name="Martin F."/>
            <person name="Kauserud H."/>
        </authorList>
    </citation>
    <scope>NUCLEOTIDE SEQUENCE</scope>
    <source>
        <strain evidence="6">9284</strain>
    </source>
</reference>
<feature type="compositionally biased region" description="Pro residues" evidence="4">
    <location>
        <begin position="1"/>
        <end position="10"/>
    </location>
</feature>
<feature type="compositionally biased region" description="Polar residues" evidence="4">
    <location>
        <begin position="11"/>
        <end position="23"/>
    </location>
</feature>
<evidence type="ECO:0000313" key="6">
    <source>
        <dbReference type="EMBL" id="KAJ7650573.1"/>
    </source>
</evidence>
<dbReference type="InterPro" id="IPR028938">
    <property type="entry name" value="Rsf1-like"/>
</dbReference>
<dbReference type="InterPro" id="IPR001965">
    <property type="entry name" value="Znf_PHD"/>
</dbReference>
<dbReference type="GO" id="GO:0031213">
    <property type="term" value="C:RSF complex"/>
    <property type="evidence" value="ECO:0007669"/>
    <property type="project" value="InterPro"/>
</dbReference>
<dbReference type="PANTHER" id="PTHR14296:SF3">
    <property type="entry name" value="DIKAR, ISOFORM F"/>
    <property type="match status" value="1"/>
</dbReference>
<dbReference type="AlphaFoldDB" id="A0AAD7CJK0"/>
<proteinExistence type="predicted"/>
<feature type="compositionally biased region" description="Basic and acidic residues" evidence="4">
    <location>
        <begin position="139"/>
        <end position="157"/>
    </location>
</feature>
<organism evidence="6 7">
    <name type="scientific">Roridomyces roridus</name>
    <dbReference type="NCBI Taxonomy" id="1738132"/>
    <lineage>
        <taxon>Eukaryota</taxon>
        <taxon>Fungi</taxon>
        <taxon>Dikarya</taxon>
        <taxon>Basidiomycota</taxon>
        <taxon>Agaricomycotina</taxon>
        <taxon>Agaricomycetes</taxon>
        <taxon>Agaricomycetidae</taxon>
        <taxon>Agaricales</taxon>
        <taxon>Marasmiineae</taxon>
        <taxon>Mycenaceae</taxon>
        <taxon>Roridomyces</taxon>
    </lineage>
</organism>
<accession>A0AAD7CJK0</accession>
<keyword evidence="7" id="KW-1185">Reference proteome</keyword>
<dbReference type="SUPFAM" id="SSF57903">
    <property type="entry name" value="FYVE/PHD zinc finger"/>
    <property type="match status" value="1"/>
</dbReference>
<dbReference type="SMART" id="SM00249">
    <property type="entry name" value="PHD"/>
    <property type="match status" value="1"/>
</dbReference>
<keyword evidence="1" id="KW-0479">Metal-binding</keyword>
<dbReference type="InterPro" id="IPR013083">
    <property type="entry name" value="Znf_RING/FYVE/PHD"/>
</dbReference>
<dbReference type="InterPro" id="IPR011011">
    <property type="entry name" value="Znf_FYVE_PHD"/>
</dbReference>
<feature type="compositionally biased region" description="Basic and acidic residues" evidence="4">
    <location>
        <begin position="432"/>
        <end position="489"/>
    </location>
</feature>
<name>A0AAD7CJK0_9AGAR</name>
<dbReference type="Gene3D" id="3.30.40.10">
    <property type="entry name" value="Zinc/RING finger domain, C3HC4 (zinc finger)"/>
    <property type="match status" value="1"/>
</dbReference>
<feature type="region of interest" description="Disordered" evidence="4">
    <location>
        <begin position="106"/>
        <end position="157"/>
    </location>
</feature>
<evidence type="ECO:0000256" key="2">
    <source>
        <dbReference type="ARBA" id="ARBA00022771"/>
    </source>
</evidence>
<evidence type="ECO:0000256" key="3">
    <source>
        <dbReference type="ARBA" id="ARBA00022833"/>
    </source>
</evidence>
<feature type="compositionally biased region" description="Low complexity" evidence="4">
    <location>
        <begin position="522"/>
        <end position="531"/>
    </location>
</feature>
<dbReference type="GO" id="GO:0006355">
    <property type="term" value="P:regulation of DNA-templated transcription"/>
    <property type="evidence" value="ECO:0007669"/>
    <property type="project" value="InterPro"/>
</dbReference>
<evidence type="ECO:0000256" key="1">
    <source>
        <dbReference type="ARBA" id="ARBA00022723"/>
    </source>
</evidence>
<dbReference type="CDD" id="cd15489">
    <property type="entry name" value="PHD_SF"/>
    <property type="match status" value="1"/>
</dbReference>
<dbReference type="Proteomes" id="UP001221142">
    <property type="component" value="Unassembled WGS sequence"/>
</dbReference>
<dbReference type="PANTHER" id="PTHR14296">
    <property type="entry name" value="REMODELING AND SPACING FACTOR 1"/>
    <property type="match status" value="1"/>
</dbReference>
<keyword evidence="2" id="KW-0863">Zinc-finger</keyword>
<feature type="compositionally biased region" description="Basic residues" evidence="4">
    <location>
        <begin position="254"/>
        <end position="265"/>
    </location>
</feature>
<sequence>MPRRAAPPPTELQQLTNGSAPSVTVTEDECAQNLAVLRTHWKWAAFSQFFFTFAPLFAMQDVSLNDIELDLARGSNIFLPRVMTRLLFVLSYDRKVSLDNWQATLRKQHKRRDPASNPIGPEPEAGPRFRYESVSADTPTRREHPGDEEKQVEAEDRQLDWRQLPMLAKLDSMHLLTEWQLHNPTRFRTLMKSDDEDASWRIEPIGYDAKSNAYWLIGADRLWIQRVHPKPTRYTATTSSLKRKRVEYTPAGKTKGKRPAAKRPRLASEDAAKLKITVPGGGRAAKTQAKLKLDAQAKELAELNRSAKGRRNLGCPFTARLRGVEDDEWQEIPPDWLDNSQQRMPETPEDEPAEELDQLVGFVEWETICVTLFDWEHIAERFEKGTHYTEKALYKLLVKDIVPTVTEELREIERKRHLEEAVVHRKRSSRIAHKESEKEEARMLARQKAEAEENKTRAQRLEARLAKEEADRERRELAREQRRQNKEAKSVATDEDDSTDLHVDVTENTNQPPPLPPPPPHGSSSSSGTGTPLGEDWILNCEICHRSGINADDGVPMLCCGLCFQWQHIPCHDRADRQAGRPPRDWTHVDFVCHQCQAQRMAPKNLSHLSQIPSTSYSHVLPLQAAYPVNYGQGSADPWRDPSSQLGPNANGLSTFPMVSNPSSWFDTGR</sequence>
<feature type="domain" description="Zinc finger PHD-type" evidence="5">
    <location>
        <begin position="540"/>
        <end position="597"/>
    </location>
</feature>
<evidence type="ECO:0000256" key="4">
    <source>
        <dbReference type="SAM" id="MobiDB-lite"/>
    </source>
</evidence>
<feature type="region of interest" description="Disordered" evidence="4">
    <location>
        <begin position="331"/>
        <end position="351"/>
    </location>
</feature>
<feature type="region of interest" description="Disordered" evidence="4">
    <location>
        <begin position="249"/>
        <end position="287"/>
    </location>
</feature>
<dbReference type="EMBL" id="JARKIF010000001">
    <property type="protein sequence ID" value="KAJ7650573.1"/>
    <property type="molecule type" value="Genomic_DNA"/>
</dbReference>
<evidence type="ECO:0000259" key="5">
    <source>
        <dbReference type="SMART" id="SM00249"/>
    </source>
</evidence>
<evidence type="ECO:0000313" key="7">
    <source>
        <dbReference type="Proteomes" id="UP001221142"/>
    </source>
</evidence>
<protein>
    <recommendedName>
        <fullName evidence="5">Zinc finger PHD-type domain-containing protein</fullName>
    </recommendedName>
</protein>